<dbReference type="Gene3D" id="1.25.10.10">
    <property type="entry name" value="Leucine-rich Repeat Variant"/>
    <property type="match status" value="1"/>
</dbReference>
<keyword evidence="5" id="KW-1185">Reference proteome</keyword>
<feature type="transmembrane region" description="Helical" evidence="1">
    <location>
        <begin position="16"/>
        <end position="33"/>
    </location>
</feature>
<gene>
    <name evidence="4" type="primary">Dwil\GK24341</name>
    <name evidence="4" type="ORF">Dwil_GK24341</name>
</gene>
<dbReference type="Pfam" id="PF07819">
    <property type="entry name" value="PGAP1"/>
    <property type="match status" value="1"/>
</dbReference>
<comment type="caution">
    <text evidence="1">Lacks conserved residue(s) required for the propagation of feature annotation.</text>
</comment>
<feature type="region of interest" description="Disordered" evidence="2">
    <location>
        <begin position="405"/>
        <end position="441"/>
    </location>
</feature>
<dbReference type="OrthoDB" id="5086500at2759"/>
<dbReference type="HOGENOM" id="CLU_023317_0_0_1"/>
<comment type="function">
    <text evidence="1">Involved in inositol deacylation of GPI-anchored proteins which plays important roles in the quality control and ER-associated degradation of GPI-anchored proteins.</text>
</comment>
<dbReference type="EMBL" id="CH963920">
    <property type="protein sequence ID" value="EDW77819.1"/>
    <property type="molecule type" value="Genomic_DNA"/>
</dbReference>
<dbReference type="PhylomeDB" id="B4MZN4"/>
<comment type="similarity">
    <text evidence="1">Belongs to the GPI inositol-deacylase family.</text>
</comment>
<evidence type="ECO:0000259" key="3">
    <source>
        <dbReference type="Pfam" id="PF07819"/>
    </source>
</evidence>
<dbReference type="KEGG" id="dwi:6644210"/>
<evidence type="ECO:0000256" key="1">
    <source>
        <dbReference type="RuleBase" id="RU365011"/>
    </source>
</evidence>
<keyword evidence="1" id="KW-0653">Protein transport</keyword>
<dbReference type="OMA" id="RRTEYIY"/>
<evidence type="ECO:0000256" key="2">
    <source>
        <dbReference type="SAM" id="MobiDB-lite"/>
    </source>
</evidence>
<accession>B4MZN4</accession>
<keyword evidence="1" id="KW-0256">Endoplasmic reticulum</keyword>
<sequence>MTLEEIKATLRRYPKLVGLGGVGILTTAGLLLYESPHIRKFLAHYVDKKSPEPDKRRTEYIYIKYHIYRESMRKLKQKEEDEKKWISVIINPIGKWWKSAKHSVAWRLLNIAQNGTQPERLKAVQQLISMDHLKDWDFRHLAQICDARTAISLARCGADTRWFLPVHRRGCIKNPKMLLSELHVMLSRLRPLSCVDHFFSKYFPEQDAIEDIHEYFTQEQPIILSSADTDLLKEIISFLHHITKDPNISAKIIREGGLVHLMELRKIFCDDNETLSTLCKVLANMSIVPDVVEHFFASGWVGALAEWQQCPDLRLQVVSAKAMANLDHDDPNQSSYPPNVYPLHPRVRTRRKPKADIVFVHGLLGGVFITWRQRDRKPTELGLYGKNAFYTSETDDVFLVGEQKRTNGANGGKQPKKDQQQLKQSQNTAQNENENAQTAKVEAIRDPVLKASKKVEKKRLNISDAATKEFVETLRNEAELDADWEVVHPDIPLNANENCGGMFSVSGNEWRNQDGSDEYTNCWPMEWLPEDYPDSRIIGIDYTSAVTEWSANFTKYCPCEKGQGHIDVRASTLLERIAASDVGNDRPVIWIGHSMGGLLTKLMLLKSIDSPESKMRQIAKNTKGIVFLGTPHRGSPIAKWKQHMQMILSPSIEVKEMEENAPKLLEMHRRFMGCLHSCLRHVKVVSVAEGSPTMLTTFKFPLRIVTEESSRIDFGDFYLLKDDHLSLSKPIYRQSFLYQRLLNVIQEAIRERSEPKDKDDQSQTNPQQDLILMQIVNSILNGAKGLLELMPRVALKFTT</sequence>
<dbReference type="AlphaFoldDB" id="B4MZN4"/>
<dbReference type="GO" id="GO:0005789">
    <property type="term" value="C:endoplasmic reticulum membrane"/>
    <property type="evidence" value="ECO:0007669"/>
    <property type="project" value="UniProtKB-SubCell"/>
</dbReference>
<dbReference type="PANTHER" id="PTHR48187:SF2">
    <property type="entry name" value="LD21810P"/>
    <property type="match status" value="1"/>
</dbReference>
<dbReference type="InterPro" id="IPR029058">
    <property type="entry name" value="AB_hydrolase_fold"/>
</dbReference>
<dbReference type="SUPFAM" id="SSF53474">
    <property type="entry name" value="alpha/beta-Hydrolases"/>
    <property type="match status" value="1"/>
</dbReference>
<proteinExistence type="inferred from homology"/>
<dbReference type="eggNOG" id="KOG2029">
    <property type="taxonomic scope" value="Eukaryota"/>
</dbReference>
<keyword evidence="1" id="KW-0472">Membrane</keyword>
<dbReference type="InterPro" id="IPR012908">
    <property type="entry name" value="PGAP1-ab_dom-like"/>
</dbReference>
<keyword evidence="1" id="KW-0813">Transport</keyword>
<keyword evidence="1" id="KW-1133">Transmembrane helix</keyword>
<dbReference type="InterPro" id="IPR016024">
    <property type="entry name" value="ARM-type_fold"/>
</dbReference>
<evidence type="ECO:0000313" key="4">
    <source>
        <dbReference type="EMBL" id="EDW77819.1"/>
    </source>
</evidence>
<dbReference type="PANTHER" id="PTHR48187">
    <property type="entry name" value="LD21810P"/>
    <property type="match status" value="1"/>
</dbReference>
<feature type="compositionally biased region" description="Low complexity" evidence="2">
    <location>
        <begin position="421"/>
        <end position="439"/>
    </location>
</feature>
<dbReference type="FunCoup" id="B4MZN4">
    <property type="interactions" value="721"/>
</dbReference>
<dbReference type="InterPro" id="IPR011989">
    <property type="entry name" value="ARM-like"/>
</dbReference>
<organism evidence="4 5">
    <name type="scientific">Drosophila willistoni</name>
    <name type="common">Fruit fly</name>
    <dbReference type="NCBI Taxonomy" id="7260"/>
    <lineage>
        <taxon>Eukaryota</taxon>
        <taxon>Metazoa</taxon>
        <taxon>Ecdysozoa</taxon>
        <taxon>Arthropoda</taxon>
        <taxon>Hexapoda</taxon>
        <taxon>Insecta</taxon>
        <taxon>Pterygota</taxon>
        <taxon>Neoptera</taxon>
        <taxon>Endopterygota</taxon>
        <taxon>Diptera</taxon>
        <taxon>Brachycera</taxon>
        <taxon>Muscomorpha</taxon>
        <taxon>Ephydroidea</taxon>
        <taxon>Drosophilidae</taxon>
        <taxon>Drosophila</taxon>
        <taxon>Sophophora</taxon>
    </lineage>
</organism>
<name>B4MZN4_DROWI</name>
<keyword evidence="1" id="KW-0812">Transmembrane</keyword>
<dbReference type="STRING" id="7260.B4MZN4"/>
<dbReference type="EC" id="3.1.-.-" evidence="1"/>
<evidence type="ECO:0000313" key="5">
    <source>
        <dbReference type="Proteomes" id="UP000007798"/>
    </source>
</evidence>
<reference evidence="4 5" key="1">
    <citation type="journal article" date="2007" name="Nature">
        <title>Evolution of genes and genomes on the Drosophila phylogeny.</title>
        <authorList>
            <consortium name="Drosophila 12 Genomes Consortium"/>
            <person name="Clark A.G."/>
            <person name="Eisen M.B."/>
            <person name="Smith D.R."/>
            <person name="Bergman C.M."/>
            <person name="Oliver B."/>
            <person name="Markow T.A."/>
            <person name="Kaufman T.C."/>
            <person name="Kellis M."/>
            <person name="Gelbart W."/>
            <person name="Iyer V.N."/>
            <person name="Pollard D.A."/>
            <person name="Sackton T.B."/>
            <person name="Larracuente A.M."/>
            <person name="Singh N.D."/>
            <person name="Abad J.P."/>
            <person name="Abt D.N."/>
            <person name="Adryan B."/>
            <person name="Aguade M."/>
            <person name="Akashi H."/>
            <person name="Anderson W.W."/>
            <person name="Aquadro C.F."/>
            <person name="Ardell D.H."/>
            <person name="Arguello R."/>
            <person name="Artieri C.G."/>
            <person name="Barbash D.A."/>
            <person name="Barker D."/>
            <person name="Barsanti P."/>
            <person name="Batterham P."/>
            <person name="Batzoglou S."/>
            <person name="Begun D."/>
            <person name="Bhutkar A."/>
            <person name="Blanco E."/>
            <person name="Bosak S.A."/>
            <person name="Bradley R.K."/>
            <person name="Brand A.D."/>
            <person name="Brent M.R."/>
            <person name="Brooks A.N."/>
            <person name="Brown R.H."/>
            <person name="Butlin R.K."/>
            <person name="Caggese C."/>
            <person name="Calvi B.R."/>
            <person name="Bernardo de Carvalho A."/>
            <person name="Caspi A."/>
            <person name="Castrezana S."/>
            <person name="Celniker S.E."/>
            <person name="Chang J.L."/>
            <person name="Chapple C."/>
            <person name="Chatterji S."/>
            <person name="Chinwalla A."/>
            <person name="Civetta A."/>
            <person name="Clifton S.W."/>
            <person name="Comeron J.M."/>
            <person name="Costello J.C."/>
            <person name="Coyne J.A."/>
            <person name="Daub J."/>
            <person name="David R.G."/>
            <person name="Delcher A.L."/>
            <person name="Delehaunty K."/>
            <person name="Do C.B."/>
            <person name="Ebling H."/>
            <person name="Edwards K."/>
            <person name="Eickbush T."/>
            <person name="Evans J.D."/>
            <person name="Filipski A."/>
            <person name="Findeiss S."/>
            <person name="Freyhult E."/>
            <person name="Fulton L."/>
            <person name="Fulton R."/>
            <person name="Garcia A.C."/>
            <person name="Gardiner A."/>
            <person name="Garfield D.A."/>
            <person name="Garvin B.E."/>
            <person name="Gibson G."/>
            <person name="Gilbert D."/>
            <person name="Gnerre S."/>
            <person name="Godfrey J."/>
            <person name="Good R."/>
            <person name="Gotea V."/>
            <person name="Gravely B."/>
            <person name="Greenberg A.J."/>
            <person name="Griffiths-Jones S."/>
            <person name="Gross S."/>
            <person name="Guigo R."/>
            <person name="Gustafson E.A."/>
            <person name="Haerty W."/>
            <person name="Hahn M.W."/>
            <person name="Halligan D.L."/>
            <person name="Halpern A.L."/>
            <person name="Halter G.M."/>
            <person name="Han M.V."/>
            <person name="Heger A."/>
            <person name="Hillier L."/>
            <person name="Hinrichs A.S."/>
            <person name="Holmes I."/>
            <person name="Hoskins R.A."/>
            <person name="Hubisz M.J."/>
            <person name="Hultmark D."/>
            <person name="Huntley M.A."/>
            <person name="Jaffe D.B."/>
            <person name="Jagadeeshan S."/>
            <person name="Jeck W.R."/>
            <person name="Johnson J."/>
            <person name="Jones C.D."/>
            <person name="Jordan W.C."/>
            <person name="Karpen G.H."/>
            <person name="Kataoka E."/>
            <person name="Keightley P.D."/>
            <person name="Kheradpour P."/>
            <person name="Kirkness E.F."/>
            <person name="Koerich L.B."/>
            <person name="Kristiansen K."/>
            <person name="Kudrna D."/>
            <person name="Kulathinal R.J."/>
            <person name="Kumar S."/>
            <person name="Kwok R."/>
            <person name="Lander E."/>
            <person name="Langley C.H."/>
            <person name="Lapoint R."/>
            <person name="Lazzaro B.P."/>
            <person name="Lee S.J."/>
            <person name="Levesque L."/>
            <person name="Li R."/>
            <person name="Lin C.F."/>
            <person name="Lin M.F."/>
            <person name="Lindblad-Toh K."/>
            <person name="Llopart A."/>
            <person name="Long M."/>
            <person name="Low L."/>
            <person name="Lozovsky E."/>
            <person name="Lu J."/>
            <person name="Luo M."/>
            <person name="Machado C.A."/>
            <person name="Makalowski W."/>
            <person name="Marzo M."/>
            <person name="Matsuda M."/>
            <person name="Matzkin L."/>
            <person name="McAllister B."/>
            <person name="McBride C.S."/>
            <person name="McKernan B."/>
            <person name="McKernan K."/>
            <person name="Mendez-Lago M."/>
            <person name="Minx P."/>
            <person name="Mollenhauer M.U."/>
            <person name="Montooth K."/>
            <person name="Mount S.M."/>
            <person name="Mu X."/>
            <person name="Myers E."/>
            <person name="Negre B."/>
            <person name="Newfeld S."/>
            <person name="Nielsen R."/>
            <person name="Noor M.A."/>
            <person name="O'Grady P."/>
            <person name="Pachter L."/>
            <person name="Papaceit M."/>
            <person name="Parisi M.J."/>
            <person name="Parisi M."/>
            <person name="Parts L."/>
            <person name="Pedersen J.S."/>
            <person name="Pesole G."/>
            <person name="Phillippy A.M."/>
            <person name="Ponting C.P."/>
            <person name="Pop M."/>
            <person name="Porcelli D."/>
            <person name="Powell J.R."/>
            <person name="Prohaska S."/>
            <person name="Pruitt K."/>
            <person name="Puig M."/>
            <person name="Quesneville H."/>
            <person name="Ram K.R."/>
            <person name="Rand D."/>
            <person name="Rasmussen M.D."/>
            <person name="Reed L.K."/>
            <person name="Reenan R."/>
            <person name="Reily A."/>
            <person name="Remington K.A."/>
            <person name="Rieger T.T."/>
            <person name="Ritchie M.G."/>
            <person name="Robin C."/>
            <person name="Rogers Y.H."/>
            <person name="Rohde C."/>
            <person name="Rozas J."/>
            <person name="Rubenfield M.J."/>
            <person name="Ruiz A."/>
            <person name="Russo S."/>
            <person name="Salzberg S.L."/>
            <person name="Sanchez-Gracia A."/>
            <person name="Saranga D.J."/>
            <person name="Sato H."/>
            <person name="Schaeffer S.W."/>
            <person name="Schatz M.C."/>
            <person name="Schlenke T."/>
            <person name="Schwartz R."/>
            <person name="Segarra C."/>
            <person name="Singh R.S."/>
            <person name="Sirot L."/>
            <person name="Sirota M."/>
            <person name="Sisneros N.B."/>
            <person name="Smith C.D."/>
            <person name="Smith T.F."/>
            <person name="Spieth J."/>
            <person name="Stage D.E."/>
            <person name="Stark A."/>
            <person name="Stephan W."/>
            <person name="Strausberg R.L."/>
            <person name="Strempel S."/>
            <person name="Sturgill D."/>
            <person name="Sutton G."/>
            <person name="Sutton G.G."/>
            <person name="Tao W."/>
            <person name="Teichmann S."/>
            <person name="Tobari Y.N."/>
            <person name="Tomimura Y."/>
            <person name="Tsolas J.M."/>
            <person name="Valente V.L."/>
            <person name="Venter E."/>
            <person name="Venter J.C."/>
            <person name="Vicario S."/>
            <person name="Vieira F.G."/>
            <person name="Vilella A.J."/>
            <person name="Villasante A."/>
            <person name="Walenz B."/>
            <person name="Wang J."/>
            <person name="Wasserman M."/>
            <person name="Watts T."/>
            <person name="Wilson D."/>
            <person name="Wilson R.K."/>
            <person name="Wing R.A."/>
            <person name="Wolfner M.F."/>
            <person name="Wong A."/>
            <person name="Wong G.K."/>
            <person name="Wu C.I."/>
            <person name="Wu G."/>
            <person name="Yamamoto D."/>
            <person name="Yang H.P."/>
            <person name="Yang S.P."/>
            <person name="Yorke J.A."/>
            <person name="Yoshida K."/>
            <person name="Zdobnov E."/>
            <person name="Zhang P."/>
            <person name="Zhang Y."/>
            <person name="Zimin A.V."/>
            <person name="Baldwin J."/>
            <person name="Abdouelleil A."/>
            <person name="Abdulkadir J."/>
            <person name="Abebe A."/>
            <person name="Abera B."/>
            <person name="Abreu J."/>
            <person name="Acer S.C."/>
            <person name="Aftuck L."/>
            <person name="Alexander A."/>
            <person name="An P."/>
            <person name="Anderson E."/>
            <person name="Anderson S."/>
            <person name="Arachi H."/>
            <person name="Azer M."/>
            <person name="Bachantsang P."/>
            <person name="Barry A."/>
            <person name="Bayul T."/>
            <person name="Berlin A."/>
            <person name="Bessette D."/>
            <person name="Bloom T."/>
            <person name="Blye J."/>
            <person name="Boguslavskiy L."/>
            <person name="Bonnet C."/>
            <person name="Boukhgalter B."/>
            <person name="Bourzgui I."/>
            <person name="Brown A."/>
            <person name="Cahill P."/>
            <person name="Channer S."/>
            <person name="Cheshatsang Y."/>
            <person name="Chuda L."/>
            <person name="Citroen M."/>
            <person name="Collymore A."/>
            <person name="Cooke P."/>
            <person name="Costello M."/>
            <person name="D'Aco K."/>
            <person name="Daza R."/>
            <person name="De Haan G."/>
            <person name="DeGray S."/>
            <person name="DeMaso C."/>
            <person name="Dhargay N."/>
            <person name="Dooley K."/>
            <person name="Dooley E."/>
            <person name="Doricent M."/>
            <person name="Dorje P."/>
            <person name="Dorjee K."/>
            <person name="Dupes A."/>
            <person name="Elong R."/>
            <person name="Falk J."/>
            <person name="Farina A."/>
            <person name="Faro S."/>
            <person name="Ferguson D."/>
            <person name="Fisher S."/>
            <person name="Foley C.D."/>
            <person name="Franke A."/>
            <person name="Friedrich D."/>
            <person name="Gadbois L."/>
            <person name="Gearin G."/>
            <person name="Gearin C.R."/>
            <person name="Giannoukos G."/>
            <person name="Goode T."/>
            <person name="Graham J."/>
            <person name="Grandbois E."/>
            <person name="Grewal S."/>
            <person name="Gyaltsen K."/>
            <person name="Hafez N."/>
            <person name="Hagos B."/>
            <person name="Hall J."/>
            <person name="Henson C."/>
            <person name="Hollinger A."/>
            <person name="Honan T."/>
            <person name="Huard M.D."/>
            <person name="Hughes L."/>
            <person name="Hurhula B."/>
            <person name="Husby M.E."/>
            <person name="Kamat A."/>
            <person name="Kanga B."/>
            <person name="Kashin S."/>
            <person name="Khazanovich D."/>
            <person name="Kisner P."/>
            <person name="Lance K."/>
            <person name="Lara M."/>
            <person name="Lee W."/>
            <person name="Lennon N."/>
            <person name="Letendre F."/>
            <person name="LeVine R."/>
            <person name="Lipovsky A."/>
            <person name="Liu X."/>
            <person name="Liu J."/>
            <person name="Liu S."/>
            <person name="Lokyitsang T."/>
            <person name="Lokyitsang Y."/>
            <person name="Lubonja R."/>
            <person name="Lui A."/>
            <person name="MacDonald P."/>
            <person name="Magnisalis V."/>
            <person name="Maru K."/>
            <person name="Matthews C."/>
            <person name="McCusker W."/>
            <person name="McDonough S."/>
            <person name="Mehta T."/>
            <person name="Meldrim J."/>
            <person name="Meneus L."/>
            <person name="Mihai O."/>
            <person name="Mihalev A."/>
            <person name="Mihova T."/>
            <person name="Mittelman R."/>
            <person name="Mlenga V."/>
            <person name="Montmayeur A."/>
            <person name="Mulrain L."/>
            <person name="Navidi A."/>
            <person name="Naylor J."/>
            <person name="Negash T."/>
            <person name="Nguyen T."/>
            <person name="Nguyen N."/>
            <person name="Nicol R."/>
            <person name="Norbu C."/>
            <person name="Norbu N."/>
            <person name="Novod N."/>
            <person name="O'Neill B."/>
            <person name="Osman S."/>
            <person name="Markiewicz E."/>
            <person name="Oyono O.L."/>
            <person name="Patti C."/>
            <person name="Phunkhang P."/>
            <person name="Pierre F."/>
            <person name="Priest M."/>
            <person name="Raghuraman S."/>
            <person name="Rege F."/>
            <person name="Reyes R."/>
            <person name="Rise C."/>
            <person name="Rogov P."/>
            <person name="Ross K."/>
            <person name="Ryan E."/>
            <person name="Settipalli S."/>
            <person name="Shea T."/>
            <person name="Sherpa N."/>
            <person name="Shi L."/>
            <person name="Shih D."/>
            <person name="Sparrow T."/>
            <person name="Spaulding J."/>
            <person name="Stalker J."/>
            <person name="Stange-Thomann N."/>
            <person name="Stavropoulos S."/>
            <person name="Stone C."/>
            <person name="Strader C."/>
            <person name="Tesfaye S."/>
            <person name="Thomson T."/>
            <person name="Thoulutsang Y."/>
            <person name="Thoulutsang D."/>
            <person name="Topham K."/>
            <person name="Topping I."/>
            <person name="Tsamla T."/>
            <person name="Vassiliev H."/>
            <person name="Vo A."/>
            <person name="Wangchuk T."/>
            <person name="Wangdi T."/>
            <person name="Weiand M."/>
            <person name="Wilkinson J."/>
            <person name="Wilson A."/>
            <person name="Yadav S."/>
            <person name="Young G."/>
            <person name="Yu Q."/>
            <person name="Zembek L."/>
            <person name="Zhong D."/>
            <person name="Zimmer A."/>
            <person name="Zwirko Z."/>
            <person name="Jaffe D.B."/>
            <person name="Alvarez P."/>
            <person name="Brockman W."/>
            <person name="Butler J."/>
            <person name="Chin C."/>
            <person name="Gnerre S."/>
            <person name="Grabherr M."/>
            <person name="Kleber M."/>
            <person name="Mauceli E."/>
            <person name="MacCallum I."/>
        </authorList>
    </citation>
    <scope>NUCLEOTIDE SEQUENCE [LARGE SCALE GENOMIC DNA]</scope>
    <source>
        <strain evidence="5">Tucson 14030-0811.24</strain>
    </source>
</reference>
<feature type="domain" description="GPI inositol-deacylase PGAP1-like alpha/beta" evidence="3">
    <location>
        <begin position="585"/>
        <end position="691"/>
    </location>
</feature>
<dbReference type="SUPFAM" id="SSF48371">
    <property type="entry name" value="ARM repeat"/>
    <property type="match status" value="1"/>
</dbReference>
<dbReference type="InParanoid" id="B4MZN4"/>
<keyword evidence="1 4" id="KW-0378">Hydrolase</keyword>
<dbReference type="Proteomes" id="UP000007798">
    <property type="component" value="Unassembled WGS sequence"/>
</dbReference>
<dbReference type="GO" id="GO:0015031">
    <property type="term" value="P:protein transport"/>
    <property type="evidence" value="ECO:0007669"/>
    <property type="project" value="UniProtKB-KW"/>
</dbReference>
<dbReference type="GO" id="GO:0016788">
    <property type="term" value="F:hydrolase activity, acting on ester bonds"/>
    <property type="evidence" value="ECO:0007669"/>
    <property type="project" value="InterPro"/>
</dbReference>
<comment type="subcellular location">
    <subcellularLocation>
        <location evidence="1">Endoplasmic reticulum membrane</location>
    </subcellularLocation>
</comment>
<protein>
    <recommendedName>
        <fullName evidence="1">GPI inositol-deacylase</fullName>
        <ecNumber evidence="1">3.1.-.-</ecNumber>
    </recommendedName>
</protein>
<dbReference type="Gene3D" id="3.40.50.1820">
    <property type="entry name" value="alpha/beta hydrolase"/>
    <property type="match status" value="1"/>
</dbReference>